<dbReference type="AlphaFoldDB" id="A0A518DJG0"/>
<reference evidence="1 2" key="1">
    <citation type="submission" date="2019-02" db="EMBL/GenBank/DDBJ databases">
        <title>Deep-cultivation of Planctomycetes and their phenomic and genomic characterization uncovers novel biology.</title>
        <authorList>
            <person name="Wiegand S."/>
            <person name="Jogler M."/>
            <person name="Boedeker C."/>
            <person name="Pinto D."/>
            <person name="Vollmers J."/>
            <person name="Rivas-Marin E."/>
            <person name="Kohn T."/>
            <person name="Peeters S.H."/>
            <person name="Heuer A."/>
            <person name="Rast P."/>
            <person name="Oberbeckmann S."/>
            <person name="Bunk B."/>
            <person name="Jeske O."/>
            <person name="Meyerdierks A."/>
            <person name="Storesund J.E."/>
            <person name="Kallscheuer N."/>
            <person name="Luecker S."/>
            <person name="Lage O.M."/>
            <person name="Pohl T."/>
            <person name="Merkel B.J."/>
            <person name="Hornburger P."/>
            <person name="Mueller R.-W."/>
            <person name="Bruemmer F."/>
            <person name="Labrenz M."/>
            <person name="Spormann A.M."/>
            <person name="Op den Camp H."/>
            <person name="Overmann J."/>
            <person name="Amann R."/>
            <person name="Jetten M.S.M."/>
            <person name="Mascher T."/>
            <person name="Medema M.H."/>
            <person name="Devos D.P."/>
            <person name="Kaster A.-K."/>
            <person name="Ovreas L."/>
            <person name="Rohde M."/>
            <person name="Galperin M.Y."/>
            <person name="Jogler C."/>
        </authorList>
    </citation>
    <scope>NUCLEOTIDE SEQUENCE [LARGE SCALE GENOMIC DNA]</scope>
    <source>
        <strain evidence="1 2">Pla175</strain>
    </source>
</reference>
<accession>A0A518DJG0</accession>
<dbReference type="RefSeq" id="WP_145291774.1">
    <property type="nucleotide sequence ID" value="NZ_CP036291.1"/>
</dbReference>
<organism evidence="1 2">
    <name type="scientific">Pirellulimonas nuda</name>
    <dbReference type="NCBI Taxonomy" id="2528009"/>
    <lineage>
        <taxon>Bacteria</taxon>
        <taxon>Pseudomonadati</taxon>
        <taxon>Planctomycetota</taxon>
        <taxon>Planctomycetia</taxon>
        <taxon>Pirellulales</taxon>
        <taxon>Lacipirellulaceae</taxon>
        <taxon>Pirellulimonas</taxon>
    </lineage>
</organism>
<keyword evidence="2" id="KW-1185">Reference proteome</keyword>
<evidence type="ECO:0000313" key="1">
    <source>
        <dbReference type="EMBL" id="QDU91608.1"/>
    </source>
</evidence>
<evidence type="ECO:0000313" key="2">
    <source>
        <dbReference type="Proteomes" id="UP000317429"/>
    </source>
</evidence>
<protein>
    <submittedName>
        <fullName evidence="1">Uncharacterized protein</fullName>
    </submittedName>
</protein>
<dbReference type="EMBL" id="CP036291">
    <property type="protein sequence ID" value="QDU91608.1"/>
    <property type="molecule type" value="Genomic_DNA"/>
</dbReference>
<proteinExistence type="predicted"/>
<dbReference type="Proteomes" id="UP000317429">
    <property type="component" value="Chromosome"/>
</dbReference>
<sequence>MSRLHALYGLPISRDYQFRLGGKKYRLGASGVRALTLLAGLVEQTPDRGDVGWLLRRRGDVREIERINPSAALILVVDRAQDDRLRCLAVWLRGRCGGVLGAATVSRLSTSTDRTLRKEAARCLRRLKAWAALRAIAEADPDPQIRALATQSPSVPFTTRLAGFSRRLSRRLASPATPGLWVSPDASFEQGRPPKPRRLIRLILERIHRLAAGTAR</sequence>
<name>A0A518DJG0_9BACT</name>
<dbReference type="KEGG" id="pnd:Pla175_50380"/>
<gene>
    <name evidence="1" type="ORF">Pla175_50380</name>
</gene>